<feature type="region of interest" description="Disordered" evidence="1">
    <location>
        <begin position="238"/>
        <end position="330"/>
    </location>
</feature>
<feature type="compositionally biased region" description="Low complexity" evidence="1">
    <location>
        <begin position="154"/>
        <end position="172"/>
    </location>
</feature>
<feature type="transmembrane region" description="Helical" evidence="2">
    <location>
        <begin position="188"/>
        <end position="209"/>
    </location>
</feature>
<evidence type="ECO:0000313" key="4">
    <source>
        <dbReference type="Proteomes" id="UP001383192"/>
    </source>
</evidence>
<comment type="caution">
    <text evidence="3">The sequence shown here is derived from an EMBL/GenBank/DDBJ whole genome shotgun (WGS) entry which is preliminary data.</text>
</comment>
<protein>
    <submittedName>
        <fullName evidence="3">Uncharacterized protein</fullName>
    </submittedName>
</protein>
<keyword evidence="2" id="KW-1133">Transmembrane helix</keyword>
<accession>A0AAW0B2Q1</accession>
<evidence type="ECO:0000313" key="3">
    <source>
        <dbReference type="EMBL" id="KAK7020119.1"/>
    </source>
</evidence>
<reference evidence="3 4" key="1">
    <citation type="submission" date="2024-01" db="EMBL/GenBank/DDBJ databases">
        <title>A draft genome for a cacao thread blight-causing isolate of Paramarasmius palmivorus.</title>
        <authorList>
            <person name="Baruah I.K."/>
            <person name="Bukari Y."/>
            <person name="Amoako-Attah I."/>
            <person name="Meinhardt L.W."/>
            <person name="Bailey B.A."/>
            <person name="Cohen S.P."/>
        </authorList>
    </citation>
    <scope>NUCLEOTIDE SEQUENCE [LARGE SCALE GENOMIC DNA]</scope>
    <source>
        <strain evidence="3 4">GH-12</strain>
    </source>
</reference>
<name>A0AAW0B2Q1_9AGAR</name>
<keyword evidence="2" id="KW-0472">Membrane</keyword>
<dbReference type="AlphaFoldDB" id="A0AAW0B2Q1"/>
<feature type="compositionally biased region" description="Basic and acidic residues" evidence="1">
    <location>
        <begin position="296"/>
        <end position="305"/>
    </location>
</feature>
<dbReference type="Proteomes" id="UP001383192">
    <property type="component" value="Unassembled WGS sequence"/>
</dbReference>
<organism evidence="3 4">
    <name type="scientific">Paramarasmius palmivorus</name>
    <dbReference type="NCBI Taxonomy" id="297713"/>
    <lineage>
        <taxon>Eukaryota</taxon>
        <taxon>Fungi</taxon>
        <taxon>Dikarya</taxon>
        <taxon>Basidiomycota</taxon>
        <taxon>Agaricomycotina</taxon>
        <taxon>Agaricomycetes</taxon>
        <taxon>Agaricomycetidae</taxon>
        <taxon>Agaricales</taxon>
        <taxon>Marasmiineae</taxon>
        <taxon>Marasmiaceae</taxon>
        <taxon>Paramarasmius</taxon>
    </lineage>
</organism>
<feature type="region of interest" description="Disordered" evidence="1">
    <location>
        <begin position="145"/>
        <end position="181"/>
    </location>
</feature>
<gene>
    <name evidence="3" type="ORF">VNI00_017880</name>
</gene>
<feature type="compositionally biased region" description="Polar residues" evidence="1">
    <location>
        <begin position="274"/>
        <end position="287"/>
    </location>
</feature>
<keyword evidence="4" id="KW-1185">Reference proteome</keyword>
<evidence type="ECO:0000256" key="2">
    <source>
        <dbReference type="SAM" id="Phobius"/>
    </source>
</evidence>
<proteinExistence type="predicted"/>
<feature type="compositionally biased region" description="Low complexity" evidence="1">
    <location>
        <begin position="256"/>
        <end position="268"/>
    </location>
</feature>
<dbReference type="EMBL" id="JAYKXP010000195">
    <property type="protein sequence ID" value="KAK7020119.1"/>
    <property type="molecule type" value="Genomic_DNA"/>
</dbReference>
<evidence type="ECO:0000256" key="1">
    <source>
        <dbReference type="SAM" id="MobiDB-lite"/>
    </source>
</evidence>
<keyword evidence="2" id="KW-0812">Transmembrane</keyword>
<sequence length="330" mass="36141">MALMLAVISRIIPDGAAKLSTGTSAVMATPDATFSAPPASMTTTFPQIKLLVDILTTCEPANIRWTSSDKDNNLFFSLAVTDFNTNAVLVLMDAAVNVSLNAYHWSKVNVSQGRYYINALFDVERIRDVKEAFLVENGTDTSCIRGNENIQGESSEPPVSSHTSSSTFPIPTETNKTTSESHFNRSEILGASLGPLLLIGALIAFFYLYRRRLIAKKLETSSQNGDFSQRIIPYPTELIKSTNYRHPKNRDERNDNINNPSPSPISNNMAEAEGTSQHQHQEPQPSATPGAAEDGMGVRRHEDSGWRPPLSPSRSARGVVDMPPEYANAL</sequence>